<feature type="region of interest" description="Disordered" evidence="4">
    <location>
        <begin position="132"/>
        <end position="152"/>
    </location>
</feature>
<evidence type="ECO:0000313" key="5">
    <source>
        <dbReference type="EMBL" id="WLD57056.1"/>
    </source>
</evidence>
<evidence type="ECO:0000256" key="2">
    <source>
        <dbReference type="ARBA" id="ARBA00007703"/>
    </source>
</evidence>
<comment type="function">
    <text evidence="1">Required for the efficient initiation of filament assembly.</text>
</comment>
<comment type="similarity">
    <text evidence="2">Belongs to the FlgN family.</text>
</comment>
<proteinExistence type="inferred from homology"/>
<keyword evidence="5" id="KW-0282">Flagellum</keyword>
<reference evidence="5" key="1">
    <citation type="submission" date="2022-07" db="EMBL/GenBank/DDBJ databases">
        <title>Complete genome sequence of Salinispirillum sp. LH10-3-1 capable of multiple carbohydrate inversion isolated from a soda lake.</title>
        <authorList>
            <person name="Liu J."/>
            <person name="Zhai Y."/>
            <person name="Zhang H."/>
            <person name="Yang H."/>
            <person name="Qu J."/>
            <person name="Li J."/>
        </authorList>
    </citation>
    <scope>NUCLEOTIDE SEQUENCE</scope>
    <source>
        <strain evidence="5">LH 10-3-1</strain>
    </source>
</reference>
<feature type="compositionally biased region" description="Polar residues" evidence="4">
    <location>
        <begin position="137"/>
        <end position="152"/>
    </location>
</feature>
<accession>A0AB38YCG9</accession>
<protein>
    <submittedName>
        <fullName evidence="5">Flagellar protein FlgN</fullName>
    </submittedName>
</protein>
<keyword evidence="3" id="KW-1005">Bacterial flagellum biogenesis</keyword>
<dbReference type="SUPFAM" id="SSF140566">
    <property type="entry name" value="FlgN-like"/>
    <property type="match status" value="1"/>
</dbReference>
<dbReference type="GO" id="GO:0044780">
    <property type="term" value="P:bacterial-type flagellum assembly"/>
    <property type="evidence" value="ECO:0007669"/>
    <property type="project" value="InterPro"/>
</dbReference>
<evidence type="ECO:0000256" key="3">
    <source>
        <dbReference type="ARBA" id="ARBA00022795"/>
    </source>
</evidence>
<dbReference type="AlphaFoldDB" id="A0AB38YCG9"/>
<sequence length="152" mass="17100">MQWSDEYEKALEQHLSELLSLGRQMLAALMEEYDALYQREPPSTEVIAQKATLAQKLATTQDAYVAHIKELGDTDLRAALEAQAPRLIPLLDDTKSMLQQCDRHNQINGRLLTRTHLKNQLFGRLLKSHLPEPTYSRGGQMTENSGATLGKA</sequence>
<gene>
    <name evidence="5" type="ORF">NFC81_09995</name>
</gene>
<name>A0AB38YCG9_9GAMM</name>
<evidence type="ECO:0000256" key="1">
    <source>
        <dbReference type="ARBA" id="ARBA00002397"/>
    </source>
</evidence>
<dbReference type="Pfam" id="PF05130">
    <property type="entry name" value="FlgN"/>
    <property type="match status" value="1"/>
</dbReference>
<dbReference type="Gene3D" id="1.20.58.300">
    <property type="entry name" value="FlgN-like"/>
    <property type="match status" value="1"/>
</dbReference>
<evidence type="ECO:0000256" key="4">
    <source>
        <dbReference type="SAM" id="MobiDB-lite"/>
    </source>
</evidence>
<dbReference type="InterPro" id="IPR036679">
    <property type="entry name" value="FlgN-like_sf"/>
</dbReference>
<keyword evidence="5" id="KW-0969">Cilium</keyword>
<organism evidence="5">
    <name type="scientific">Salinispirillum sp. LH 10-3-1</name>
    <dbReference type="NCBI Taxonomy" id="2952525"/>
    <lineage>
        <taxon>Bacteria</taxon>
        <taxon>Pseudomonadati</taxon>
        <taxon>Pseudomonadota</taxon>
        <taxon>Gammaproteobacteria</taxon>
        <taxon>Oceanospirillales</taxon>
        <taxon>Saccharospirillaceae</taxon>
        <taxon>Salinispirillum</taxon>
    </lineage>
</organism>
<dbReference type="RefSeq" id="WP_304994343.1">
    <property type="nucleotide sequence ID" value="NZ_CP101717.1"/>
</dbReference>
<dbReference type="InterPro" id="IPR007809">
    <property type="entry name" value="FlgN-like"/>
</dbReference>
<dbReference type="EMBL" id="CP101717">
    <property type="protein sequence ID" value="WLD57056.1"/>
    <property type="molecule type" value="Genomic_DNA"/>
</dbReference>
<keyword evidence="5" id="KW-0966">Cell projection</keyword>